<gene>
    <name evidence="2" type="ORF">MHPYR_470018</name>
</gene>
<name>A0A1Y5PG80_9MYCO</name>
<reference evidence="2" key="1">
    <citation type="submission" date="2016-03" db="EMBL/GenBank/DDBJ databases">
        <authorList>
            <person name="Ploux O."/>
        </authorList>
    </citation>
    <scope>NUCLEOTIDE SEQUENCE</scope>
    <source>
        <strain evidence="2">UC10</strain>
    </source>
</reference>
<protein>
    <submittedName>
        <fullName evidence="2">Uncharacterized protein</fullName>
    </submittedName>
</protein>
<feature type="compositionally biased region" description="Basic residues" evidence="1">
    <location>
        <begin position="52"/>
        <end position="61"/>
    </location>
</feature>
<organism evidence="2">
    <name type="scientific">uncultured Mycobacterium sp</name>
    <dbReference type="NCBI Taxonomy" id="171292"/>
    <lineage>
        <taxon>Bacteria</taxon>
        <taxon>Bacillati</taxon>
        <taxon>Actinomycetota</taxon>
        <taxon>Actinomycetes</taxon>
        <taxon>Mycobacteriales</taxon>
        <taxon>Mycobacteriaceae</taxon>
        <taxon>Mycobacterium</taxon>
        <taxon>environmental samples</taxon>
    </lineage>
</organism>
<evidence type="ECO:0000256" key="1">
    <source>
        <dbReference type="SAM" id="MobiDB-lite"/>
    </source>
</evidence>
<dbReference type="AlphaFoldDB" id="A0A1Y5PG80"/>
<sequence length="61" mass="6351">MLSVSVLYSIPHSTRQANGISNESDESDGGNVETHGDSGGRLTLPSNGSTGRRFHIHAADG</sequence>
<dbReference type="EMBL" id="FLQS01000042">
    <property type="protein sequence ID" value="SBS77684.1"/>
    <property type="molecule type" value="Genomic_DNA"/>
</dbReference>
<feature type="compositionally biased region" description="Polar residues" evidence="1">
    <location>
        <begin position="11"/>
        <end position="22"/>
    </location>
</feature>
<feature type="region of interest" description="Disordered" evidence="1">
    <location>
        <begin position="11"/>
        <end position="61"/>
    </location>
</feature>
<proteinExistence type="predicted"/>
<accession>A0A1Y5PG80</accession>
<evidence type="ECO:0000313" key="2">
    <source>
        <dbReference type="EMBL" id="SBS77684.1"/>
    </source>
</evidence>